<dbReference type="PANTHER" id="PTHR43701:SF2">
    <property type="entry name" value="MEMBRANE TRANSPORTER PROTEIN YJNA-RELATED"/>
    <property type="match status" value="1"/>
</dbReference>
<feature type="transmembrane region" description="Helical" evidence="5">
    <location>
        <begin position="44"/>
        <end position="67"/>
    </location>
</feature>
<evidence type="ECO:0000256" key="4">
    <source>
        <dbReference type="ARBA" id="ARBA00023136"/>
    </source>
</evidence>
<name>A0AAF1KER0_9HYPH</name>
<reference evidence="7" key="2">
    <citation type="journal article" date="2023" name="MicrobiologyOpen">
        <title>Genomics of the tumorigenes clade of the family Rhizobiaceae and description of Rhizobium rhododendri sp. nov.</title>
        <authorList>
            <person name="Kuzmanovic N."/>
            <person name="diCenzo G.C."/>
            <person name="Bunk B."/>
            <person name="Sproeer C."/>
            <person name="Fruehling A."/>
            <person name="Neumann-Schaal M."/>
            <person name="Overmann J."/>
            <person name="Smalla K."/>
        </authorList>
    </citation>
    <scope>NUCLEOTIDE SEQUENCE [LARGE SCALE GENOMIC DNA]</scope>
    <source>
        <strain evidence="7">1078</strain>
        <plasmid evidence="7">unnamed1</plasmid>
    </source>
</reference>
<proteinExistence type="inferred from homology"/>
<keyword evidence="3 5" id="KW-1133">Transmembrane helix</keyword>
<feature type="transmembrane region" description="Helical" evidence="5">
    <location>
        <begin position="79"/>
        <end position="99"/>
    </location>
</feature>
<feature type="transmembrane region" description="Helical" evidence="5">
    <location>
        <begin position="12"/>
        <end position="38"/>
    </location>
</feature>
<comment type="similarity">
    <text evidence="5">Belongs to the 4-toluene sulfonate uptake permease (TSUP) (TC 2.A.102) family.</text>
</comment>
<feature type="transmembrane region" description="Helical" evidence="5">
    <location>
        <begin position="240"/>
        <end position="258"/>
    </location>
</feature>
<keyword evidence="5" id="KW-1003">Cell membrane</keyword>
<dbReference type="RefSeq" id="WP_111223070.1">
    <property type="nucleotide sequence ID" value="NZ_CP117258.1"/>
</dbReference>
<keyword evidence="6" id="KW-0614">Plasmid</keyword>
<feature type="transmembrane region" description="Helical" evidence="5">
    <location>
        <begin position="142"/>
        <end position="165"/>
    </location>
</feature>
<dbReference type="InterPro" id="IPR051598">
    <property type="entry name" value="TSUP/Inactive_protease-like"/>
</dbReference>
<accession>A0AAF1KER0</accession>
<comment type="subcellular location">
    <subcellularLocation>
        <location evidence="5">Cell membrane</location>
        <topology evidence="5">Multi-pass membrane protein</topology>
    </subcellularLocation>
    <subcellularLocation>
        <location evidence="1">Membrane</location>
        <topology evidence="1">Multi-pass membrane protein</topology>
    </subcellularLocation>
</comment>
<protein>
    <recommendedName>
        <fullName evidence="5">Probable membrane transporter protein</fullName>
    </recommendedName>
</protein>
<evidence type="ECO:0000313" key="7">
    <source>
        <dbReference type="Proteomes" id="UP000249499"/>
    </source>
</evidence>
<gene>
    <name evidence="6" type="ORF">PR017_24320</name>
</gene>
<dbReference type="Proteomes" id="UP000249499">
    <property type="component" value="Plasmid unnamed1"/>
</dbReference>
<dbReference type="PANTHER" id="PTHR43701">
    <property type="entry name" value="MEMBRANE TRANSPORTER PROTEIN MJ0441-RELATED"/>
    <property type="match status" value="1"/>
</dbReference>
<dbReference type="Pfam" id="PF01925">
    <property type="entry name" value="TauE"/>
    <property type="match status" value="1"/>
</dbReference>
<organism evidence="6 7">
    <name type="scientific">Rhizobium tumorigenes</name>
    <dbReference type="NCBI Taxonomy" id="2041385"/>
    <lineage>
        <taxon>Bacteria</taxon>
        <taxon>Pseudomonadati</taxon>
        <taxon>Pseudomonadota</taxon>
        <taxon>Alphaproteobacteria</taxon>
        <taxon>Hyphomicrobiales</taxon>
        <taxon>Rhizobiaceae</taxon>
        <taxon>Rhizobium/Agrobacterium group</taxon>
        <taxon>Rhizobium</taxon>
    </lineage>
</organism>
<evidence type="ECO:0000256" key="3">
    <source>
        <dbReference type="ARBA" id="ARBA00022989"/>
    </source>
</evidence>
<feature type="transmembrane region" description="Helical" evidence="5">
    <location>
        <begin position="105"/>
        <end position="121"/>
    </location>
</feature>
<keyword evidence="4 5" id="KW-0472">Membrane</keyword>
<dbReference type="InterPro" id="IPR002781">
    <property type="entry name" value="TM_pro_TauE-like"/>
</dbReference>
<keyword evidence="2 5" id="KW-0812">Transmembrane</keyword>
<dbReference type="AlphaFoldDB" id="A0AAF1KER0"/>
<reference evidence="6 7" key="1">
    <citation type="journal article" date="2018" name="Sci. Rep.">
        <title>Rhizobium tumorigenes sp. nov., a novel plant tumorigenic bacterium isolated from cane gall tumors on thornless blackberry.</title>
        <authorList>
            <person name="Kuzmanovi N."/>
            <person name="Smalla K."/>
            <person name="Gronow S."/>
            <person name="PuBawska J."/>
        </authorList>
    </citation>
    <scope>NUCLEOTIDE SEQUENCE [LARGE SCALE GENOMIC DNA]</scope>
    <source>
        <strain evidence="6 7">1078</strain>
    </source>
</reference>
<feature type="transmembrane region" description="Helical" evidence="5">
    <location>
        <begin position="206"/>
        <end position="228"/>
    </location>
</feature>
<evidence type="ECO:0000256" key="1">
    <source>
        <dbReference type="ARBA" id="ARBA00004141"/>
    </source>
</evidence>
<evidence type="ECO:0000256" key="5">
    <source>
        <dbReference type="RuleBase" id="RU363041"/>
    </source>
</evidence>
<dbReference type="GO" id="GO:0005886">
    <property type="term" value="C:plasma membrane"/>
    <property type="evidence" value="ECO:0007669"/>
    <property type="project" value="UniProtKB-SubCell"/>
</dbReference>
<evidence type="ECO:0000313" key="6">
    <source>
        <dbReference type="EMBL" id="WFR98821.1"/>
    </source>
</evidence>
<feature type="transmembrane region" description="Helical" evidence="5">
    <location>
        <begin position="177"/>
        <end position="199"/>
    </location>
</feature>
<evidence type="ECO:0000256" key="2">
    <source>
        <dbReference type="ARBA" id="ARBA00022692"/>
    </source>
</evidence>
<dbReference type="KEGG" id="rtu:PR017_24320"/>
<dbReference type="EMBL" id="CP117258">
    <property type="protein sequence ID" value="WFR98821.1"/>
    <property type="molecule type" value="Genomic_DNA"/>
</dbReference>
<keyword evidence="7" id="KW-1185">Reference proteome</keyword>
<geneLocation type="plasmid" evidence="6 7">
    <name>unnamed1</name>
</geneLocation>
<sequence>MSLDLYQYGIGTLCGALVGFTLGLLGGGGSILAVPLLVNAVGLANAHVAIATSAVAVAANALISLVMHARRGTVIWRYALFYCVPGVFGAVVGATFGKTLDGDHLLVWFSGLMIVVAILMMRRIRLVSDDVSAFDSSRAPKVLAVGAGTGMVSGFFGIGGGFLIVPGLVFSAGISTINAVSTSLVAIVTFGSTTAAIYSFSGLVDWPLATVFVAGGAFGSVLGCSLVHRLKPYQSTLNGLFAGVILIFGLGMAWRALAS</sequence>